<gene>
    <name evidence="1" type="ORF">SAMEA3545359_01321</name>
</gene>
<evidence type="ECO:0000313" key="1">
    <source>
        <dbReference type="EMBL" id="SCJ66448.1"/>
    </source>
</evidence>
<name>A0A1C6IAH3_9FIRM</name>
<organism evidence="1">
    <name type="scientific">uncultured Anaerotruncus sp</name>
    <dbReference type="NCBI Taxonomy" id="905011"/>
    <lineage>
        <taxon>Bacteria</taxon>
        <taxon>Bacillati</taxon>
        <taxon>Bacillota</taxon>
        <taxon>Clostridia</taxon>
        <taxon>Eubacteriales</taxon>
        <taxon>Oscillospiraceae</taxon>
        <taxon>Anaerotruncus</taxon>
        <taxon>environmental samples</taxon>
    </lineage>
</organism>
<protein>
    <submittedName>
        <fullName evidence="1">Uncharacterized protein</fullName>
    </submittedName>
</protein>
<dbReference type="EMBL" id="FMHG01000001">
    <property type="protein sequence ID" value="SCJ66448.1"/>
    <property type="molecule type" value="Genomic_DNA"/>
</dbReference>
<dbReference type="AlphaFoldDB" id="A0A1C6IAH3"/>
<proteinExistence type="predicted"/>
<sequence>MDIKQCDRCKKAYDPKAEGGHGTIIEISRKCLLGLEATDLCPECMEQFRQWRNNKDTCITHQLPQLPKLPTGQLVSDDFVPAHHCRVYDEPRKEEGPKKYRKKPVEVEAIQYTAGNLEQVLAFAGESAEWNTEAQRLYIETLEGKHLATQGDYIIRGIAGEYYPCKPDIFAETYEEEPNNA</sequence>
<reference evidence="1" key="1">
    <citation type="submission" date="2015-09" db="EMBL/GenBank/DDBJ databases">
        <authorList>
            <consortium name="Pathogen Informatics"/>
        </authorList>
    </citation>
    <scope>NUCLEOTIDE SEQUENCE</scope>
    <source>
        <strain evidence="1">2789STDY5834896</strain>
    </source>
</reference>
<accession>A0A1C6IAH3</accession>